<reference evidence="2 3" key="1">
    <citation type="journal article" date="2016" name="Nat. Commun.">
        <title>Thousands of microbial genomes shed light on interconnected biogeochemical processes in an aquifer system.</title>
        <authorList>
            <person name="Anantharaman K."/>
            <person name="Brown C.T."/>
            <person name="Hug L.A."/>
            <person name="Sharon I."/>
            <person name="Castelle C.J."/>
            <person name="Probst A.J."/>
            <person name="Thomas B.C."/>
            <person name="Singh A."/>
            <person name="Wilkins M.J."/>
            <person name="Karaoz U."/>
            <person name="Brodie E.L."/>
            <person name="Williams K.H."/>
            <person name="Hubbard S.S."/>
            <person name="Banfield J.F."/>
        </authorList>
    </citation>
    <scope>NUCLEOTIDE SEQUENCE [LARGE SCALE GENOMIC DNA]</scope>
</reference>
<feature type="compositionally biased region" description="Acidic residues" evidence="1">
    <location>
        <begin position="455"/>
        <end position="466"/>
    </location>
</feature>
<organism evidence="2 3">
    <name type="scientific">Candidatus Kaiserbacteria bacterium RIFCSPLOWO2_12_FULL_45_26</name>
    <dbReference type="NCBI Taxonomy" id="1798525"/>
    <lineage>
        <taxon>Bacteria</taxon>
        <taxon>Candidatus Kaiseribacteriota</taxon>
    </lineage>
</organism>
<dbReference type="Proteomes" id="UP000177325">
    <property type="component" value="Unassembled WGS sequence"/>
</dbReference>
<sequence length="466" mass="51101">MKRFSEQFNTKAQTIKLSVAEKRELKERVVSYMEYHPLPNSTRPTSAQAVELTSPVFFISSAQFWRTAKLGAAFMLMLVVGVSYAAEKAVPGDALYSIKVGVNEELRSTMARSPYEKVVWETERLNRRISEARLLANAGRLTEEVEVQVAQAVKEHSDNARKEIENLKMTDKDGAALASIELNTALDVQTTSLRSRTDVETAGHSTNLIENVLEFSQAVEESVEADSLPAYAPLIAKVESETTRAHELLEGVAKSATNEEQQDISRRLEDIERKVGAAMSLTESEELEARLNLVEVLRQTHRLIVFMTNIDVRASLAVNDIVPVTPTDEERVTIAKDQLTETKSMLIQIEEAIAAAATTATPISTEVLDKLNPAITESTTTVAAAEALLLVLPLDVAQFESLTKSAFDITLDVMKVLNIRKVESTEIPIEEAVEEVEVPAADVEAATSTGTSSETTEEAEEVVPAV</sequence>
<protein>
    <submittedName>
        <fullName evidence="2">Uncharacterized protein</fullName>
    </submittedName>
</protein>
<proteinExistence type="predicted"/>
<dbReference type="EMBL" id="MFMM01000001">
    <property type="protein sequence ID" value="OGG84627.1"/>
    <property type="molecule type" value="Genomic_DNA"/>
</dbReference>
<accession>A0A1F6FFI5</accession>
<evidence type="ECO:0000256" key="1">
    <source>
        <dbReference type="SAM" id="MobiDB-lite"/>
    </source>
</evidence>
<evidence type="ECO:0000313" key="2">
    <source>
        <dbReference type="EMBL" id="OGG84627.1"/>
    </source>
</evidence>
<evidence type="ECO:0000313" key="3">
    <source>
        <dbReference type="Proteomes" id="UP000177325"/>
    </source>
</evidence>
<feature type="compositionally biased region" description="Low complexity" evidence="1">
    <location>
        <begin position="441"/>
        <end position="454"/>
    </location>
</feature>
<feature type="region of interest" description="Disordered" evidence="1">
    <location>
        <begin position="441"/>
        <end position="466"/>
    </location>
</feature>
<dbReference type="STRING" id="1798525.A3G90_00890"/>
<name>A0A1F6FFI5_9BACT</name>
<dbReference type="AlphaFoldDB" id="A0A1F6FFI5"/>
<gene>
    <name evidence="2" type="ORF">A3G90_00890</name>
</gene>
<comment type="caution">
    <text evidence="2">The sequence shown here is derived from an EMBL/GenBank/DDBJ whole genome shotgun (WGS) entry which is preliminary data.</text>
</comment>